<dbReference type="EMBL" id="VIWY01000002">
    <property type="protein sequence ID" value="TWG23582.1"/>
    <property type="molecule type" value="Genomic_DNA"/>
</dbReference>
<evidence type="ECO:0000313" key="3">
    <source>
        <dbReference type="Proteomes" id="UP000320239"/>
    </source>
</evidence>
<comment type="caution">
    <text evidence="2">The sequence shown here is derived from an EMBL/GenBank/DDBJ whole genome shotgun (WGS) entry which is preliminary data.</text>
</comment>
<reference evidence="2 3" key="1">
    <citation type="submission" date="2019-06" db="EMBL/GenBank/DDBJ databases">
        <title>Sequencing the genomes of 1000 actinobacteria strains.</title>
        <authorList>
            <person name="Klenk H.-P."/>
        </authorList>
    </citation>
    <scope>NUCLEOTIDE SEQUENCE [LARGE SCALE GENOMIC DNA]</scope>
    <source>
        <strain evidence="2 3">DSM 43866</strain>
    </source>
</reference>
<organism evidence="2 3">
    <name type="scientific">Actinoplanes teichomyceticus</name>
    <dbReference type="NCBI Taxonomy" id="1867"/>
    <lineage>
        <taxon>Bacteria</taxon>
        <taxon>Bacillati</taxon>
        <taxon>Actinomycetota</taxon>
        <taxon>Actinomycetes</taxon>
        <taxon>Micromonosporales</taxon>
        <taxon>Micromonosporaceae</taxon>
        <taxon>Actinoplanes</taxon>
    </lineage>
</organism>
<dbReference type="AlphaFoldDB" id="A0A561WI75"/>
<sequence length="127" mass="13536">MKALIATHRTQGNGTRDFTFCVPGELVYLGAVCDRDARDPDSPGACGCARAFTGLNSGKATTTAEVGEVPLSTEDYREAVRSSLERAGWTSLGVDPEEIVAELIEIAAQHPVGTVLGRRVDDVMVRD</sequence>
<dbReference type="InterPro" id="IPR056132">
    <property type="entry name" value="DUF7715"/>
</dbReference>
<dbReference type="RefSeq" id="WP_122976833.1">
    <property type="nucleotide sequence ID" value="NZ_BOMX01000146.1"/>
</dbReference>
<feature type="domain" description="DUF7715" evidence="1">
    <location>
        <begin position="1"/>
        <end position="126"/>
    </location>
</feature>
<proteinExistence type="predicted"/>
<protein>
    <recommendedName>
        <fullName evidence="1">DUF7715 domain-containing protein</fullName>
    </recommendedName>
</protein>
<keyword evidence="3" id="KW-1185">Reference proteome</keyword>
<name>A0A561WI75_ACTTI</name>
<dbReference type="Pfam" id="PF24831">
    <property type="entry name" value="DUF7715"/>
    <property type="match status" value="1"/>
</dbReference>
<dbReference type="Proteomes" id="UP000320239">
    <property type="component" value="Unassembled WGS sequence"/>
</dbReference>
<evidence type="ECO:0000313" key="2">
    <source>
        <dbReference type="EMBL" id="TWG23582.1"/>
    </source>
</evidence>
<gene>
    <name evidence="2" type="ORF">FHX34_102131</name>
</gene>
<evidence type="ECO:0000259" key="1">
    <source>
        <dbReference type="Pfam" id="PF24831"/>
    </source>
</evidence>
<accession>A0A561WI75</accession>
<dbReference type="OrthoDB" id="3476326at2"/>